<gene>
    <name evidence="1" type="ORF">NJGIMKJC_CDS0007</name>
</gene>
<name>A0AB39AKC3_9CAUD</name>
<accession>A0AB39AKC3</accession>
<protein>
    <submittedName>
        <fullName evidence="1">Uncharacterized protein</fullName>
    </submittedName>
</protein>
<proteinExistence type="predicted"/>
<dbReference type="EMBL" id="PP947710">
    <property type="protein sequence ID" value="XDG31273.1"/>
    <property type="molecule type" value="Genomic_DNA"/>
</dbReference>
<sequence length="31" mass="3646">MDNRTVCKQRHRLSGVQAHIGPLFTHCWKLL</sequence>
<reference evidence="1" key="1">
    <citation type="submission" date="2024-06" db="EMBL/GenBank/DDBJ databases">
        <title>The complete genome of Mycolicibacterium smegmatis phage.</title>
        <authorList>
            <person name="Zong M."/>
            <person name="Wu X."/>
            <person name="Feng Y."/>
        </authorList>
    </citation>
    <scope>NUCLEOTIDE SEQUENCE</scope>
</reference>
<evidence type="ECO:0000313" key="1">
    <source>
        <dbReference type="EMBL" id="XDG31273.1"/>
    </source>
</evidence>
<organism evidence="1">
    <name type="scientific">Mycolicibacterium phage phi1_186018</name>
    <dbReference type="NCBI Taxonomy" id="3236641"/>
    <lineage>
        <taxon>Viruses</taxon>
        <taxon>Duplodnaviria</taxon>
        <taxon>Heunggongvirae</taxon>
        <taxon>Uroviricota</taxon>
        <taxon>Caudoviricetes</taxon>
        <taxon>Bclasvirinae</taxon>
        <taxon>Coopervirus</taxon>
    </lineage>
</organism>